<evidence type="ECO:0000313" key="1">
    <source>
        <dbReference type="EMBL" id="KAG0415067.1"/>
    </source>
</evidence>
<keyword evidence="2" id="KW-1185">Reference proteome</keyword>
<protein>
    <submittedName>
        <fullName evidence="1">Uncharacterized protein</fullName>
    </submittedName>
</protein>
<organism evidence="1 2">
    <name type="scientific">Ixodes persulcatus</name>
    <name type="common">Taiga tick</name>
    <dbReference type="NCBI Taxonomy" id="34615"/>
    <lineage>
        <taxon>Eukaryota</taxon>
        <taxon>Metazoa</taxon>
        <taxon>Ecdysozoa</taxon>
        <taxon>Arthropoda</taxon>
        <taxon>Chelicerata</taxon>
        <taxon>Arachnida</taxon>
        <taxon>Acari</taxon>
        <taxon>Parasitiformes</taxon>
        <taxon>Ixodida</taxon>
        <taxon>Ixodoidea</taxon>
        <taxon>Ixodidae</taxon>
        <taxon>Ixodinae</taxon>
        <taxon>Ixodes</taxon>
    </lineage>
</organism>
<reference evidence="1 2" key="1">
    <citation type="journal article" date="2020" name="Cell">
        <title>Large-Scale Comparative Analyses of Tick Genomes Elucidate Their Genetic Diversity and Vector Capacities.</title>
        <authorList>
            <consortium name="Tick Genome and Microbiome Consortium (TIGMIC)"/>
            <person name="Jia N."/>
            <person name="Wang J."/>
            <person name="Shi W."/>
            <person name="Du L."/>
            <person name="Sun Y."/>
            <person name="Zhan W."/>
            <person name="Jiang J.F."/>
            <person name="Wang Q."/>
            <person name="Zhang B."/>
            <person name="Ji P."/>
            <person name="Bell-Sakyi L."/>
            <person name="Cui X.M."/>
            <person name="Yuan T.T."/>
            <person name="Jiang B.G."/>
            <person name="Yang W.F."/>
            <person name="Lam T.T."/>
            <person name="Chang Q.C."/>
            <person name="Ding S.J."/>
            <person name="Wang X.J."/>
            <person name="Zhu J.G."/>
            <person name="Ruan X.D."/>
            <person name="Zhao L."/>
            <person name="Wei J.T."/>
            <person name="Ye R.Z."/>
            <person name="Que T.C."/>
            <person name="Du C.H."/>
            <person name="Zhou Y.H."/>
            <person name="Cheng J.X."/>
            <person name="Dai P.F."/>
            <person name="Guo W.B."/>
            <person name="Han X.H."/>
            <person name="Huang E.J."/>
            <person name="Li L.F."/>
            <person name="Wei W."/>
            <person name="Gao Y.C."/>
            <person name="Liu J.Z."/>
            <person name="Shao H.Z."/>
            <person name="Wang X."/>
            <person name="Wang C.C."/>
            <person name="Yang T.C."/>
            <person name="Huo Q.B."/>
            <person name="Li W."/>
            <person name="Chen H.Y."/>
            <person name="Chen S.E."/>
            <person name="Zhou L.G."/>
            <person name="Ni X.B."/>
            <person name="Tian J.H."/>
            <person name="Sheng Y."/>
            <person name="Liu T."/>
            <person name="Pan Y.S."/>
            <person name="Xia L.Y."/>
            <person name="Li J."/>
            <person name="Zhao F."/>
            <person name="Cao W.C."/>
        </authorList>
    </citation>
    <scope>NUCLEOTIDE SEQUENCE [LARGE SCALE GENOMIC DNA]</scope>
    <source>
        <strain evidence="1">Iper-2018</strain>
    </source>
</reference>
<sequence>MGEQHFRACFRVSSTTFRYLVDVCRPSMVRQDTSMKSAMTVEKRVAISLYRLCSSAEERTIGHLFAVGKSVVNGSYREFCDVIIDQLESRTVSMVRSQDLDHHMLEFQAVLGFPNAIGALDSCHMPVSAPNDSAVDYRNYKGW</sequence>
<gene>
    <name evidence="1" type="ORF">HPB47_007766</name>
</gene>
<dbReference type="Proteomes" id="UP000805193">
    <property type="component" value="Unassembled WGS sequence"/>
</dbReference>
<proteinExistence type="predicted"/>
<evidence type="ECO:0000313" key="2">
    <source>
        <dbReference type="Proteomes" id="UP000805193"/>
    </source>
</evidence>
<name>A0AC60P6W1_IXOPE</name>
<comment type="caution">
    <text evidence="1">The sequence shown here is derived from an EMBL/GenBank/DDBJ whole genome shotgun (WGS) entry which is preliminary data.</text>
</comment>
<dbReference type="EMBL" id="JABSTQ010011114">
    <property type="protein sequence ID" value="KAG0415067.1"/>
    <property type="molecule type" value="Genomic_DNA"/>
</dbReference>
<accession>A0AC60P6W1</accession>